<organism evidence="1 2">
    <name type="scientific">Iphiclides podalirius</name>
    <name type="common">scarce swallowtail</name>
    <dbReference type="NCBI Taxonomy" id="110791"/>
    <lineage>
        <taxon>Eukaryota</taxon>
        <taxon>Metazoa</taxon>
        <taxon>Ecdysozoa</taxon>
        <taxon>Arthropoda</taxon>
        <taxon>Hexapoda</taxon>
        <taxon>Insecta</taxon>
        <taxon>Pterygota</taxon>
        <taxon>Neoptera</taxon>
        <taxon>Endopterygota</taxon>
        <taxon>Lepidoptera</taxon>
        <taxon>Glossata</taxon>
        <taxon>Ditrysia</taxon>
        <taxon>Papilionoidea</taxon>
        <taxon>Papilionidae</taxon>
        <taxon>Papilioninae</taxon>
        <taxon>Iphiclides</taxon>
    </lineage>
</organism>
<gene>
    <name evidence="1" type="ORF">IPOD504_LOCUS14963</name>
</gene>
<name>A0ABN8IY04_9NEOP</name>
<dbReference type="Proteomes" id="UP000837857">
    <property type="component" value="Chromosome 6"/>
</dbReference>
<sequence length="119" mass="13268">MGRVRQRGRRGVCQSLATVRHHTVYGLQWYGRLCARAYHHCSGTRQSVDRSGCVVGLCVRATLAACGRTLSGDAGVRLQPPLPRLSFVPRHLLPSQELSTSDPRYHSSGVTRVCWLQKR</sequence>
<protein>
    <submittedName>
        <fullName evidence="1">Uncharacterized protein</fullName>
    </submittedName>
</protein>
<feature type="non-terminal residue" evidence="1">
    <location>
        <position position="119"/>
    </location>
</feature>
<dbReference type="EMBL" id="OW152818">
    <property type="protein sequence ID" value="CAH2071055.1"/>
    <property type="molecule type" value="Genomic_DNA"/>
</dbReference>
<keyword evidence="2" id="KW-1185">Reference proteome</keyword>
<evidence type="ECO:0000313" key="1">
    <source>
        <dbReference type="EMBL" id="CAH2071055.1"/>
    </source>
</evidence>
<reference evidence="1" key="1">
    <citation type="submission" date="2022-03" db="EMBL/GenBank/DDBJ databases">
        <authorList>
            <person name="Martin H S."/>
        </authorList>
    </citation>
    <scope>NUCLEOTIDE SEQUENCE</scope>
</reference>
<evidence type="ECO:0000313" key="2">
    <source>
        <dbReference type="Proteomes" id="UP000837857"/>
    </source>
</evidence>
<proteinExistence type="predicted"/>
<accession>A0ABN8IY04</accession>